<gene>
    <name evidence="2" type="primary">ftsK_2</name>
    <name evidence="2" type="ORF">CM83_4410</name>
</gene>
<feature type="region of interest" description="Disordered" evidence="1">
    <location>
        <begin position="105"/>
        <end position="152"/>
    </location>
</feature>
<accession>A0A0A9WJ79</accession>
<feature type="region of interest" description="Disordered" evidence="1">
    <location>
        <begin position="1"/>
        <end position="27"/>
    </location>
</feature>
<name>A0A0A9WJ79_LYGHE</name>
<feature type="compositionally biased region" description="Polar residues" evidence="1">
    <location>
        <begin position="8"/>
        <end position="18"/>
    </location>
</feature>
<dbReference type="AlphaFoldDB" id="A0A0A9WJ79"/>
<evidence type="ECO:0000256" key="1">
    <source>
        <dbReference type="SAM" id="MobiDB-lite"/>
    </source>
</evidence>
<reference evidence="2" key="2">
    <citation type="submission" date="2014-07" db="EMBL/GenBank/DDBJ databases">
        <authorList>
            <person name="Hull J."/>
        </authorList>
    </citation>
    <scope>NUCLEOTIDE SEQUENCE</scope>
</reference>
<protein>
    <submittedName>
        <fullName evidence="2">DNA translocase FtsK</fullName>
    </submittedName>
</protein>
<organism evidence="2">
    <name type="scientific">Lygus hesperus</name>
    <name type="common">Western plant bug</name>
    <dbReference type="NCBI Taxonomy" id="30085"/>
    <lineage>
        <taxon>Eukaryota</taxon>
        <taxon>Metazoa</taxon>
        <taxon>Ecdysozoa</taxon>
        <taxon>Arthropoda</taxon>
        <taxon>Hexapoda</taxon>
        <taxon>Insecta</taxon>
        <taxon>Pterygota</taxon>
        <taxon>Neoptera</taxon>
        <taxon>Paraneoptera</taxon>
        <taxon>Hemiptera</taxon>
        <taxon>Heteroptera</taxon>
        <taxon>Panheteroptera</taxon>
        <taxon>Cimicomorpha</taxon>
        <taxon>Miridae</taxon>
        <taxon>Mirini</taxon>
        <taxon>Lygus</taxon>
    </lineage>
</organism>
<evidence type="ECO:0000313" key="2">
    <source>
        <dbReference type="EMBL" id="JAG08487.1"/>
    </source>
</evidence>
<proteinExistence type="predicted"/>
<dbReference type="EMBL" id="GBHO01035117">
    <property type="protein sequence ID" value="JAG08487.1"/>
    <property type="molecule type" value="Transcribed_RNA"/>
</dbReference>
<feature type="non-terminal residue" evidence="2">
    <location>
        <position position="152"/>
    </location>
</feature>
<reference evidence="2" key="1">
    <citation type="journal article" date="2014" name="PLoS ONE">
        <title>Transcriptome-Based Identification of ABC Transporters in the Western Tarnished Plant Bug Lygus hesperus.</title>
        <authorList>
            <person name="Hull J.J."/>
            <person name="Chaney K."/>
            <person name="Geib S.M."/>
            <person name="Fabrick J.A."/>
            <person name="Brent C.S."/>
            <person name="Walsh D."/>
            <person name="Lavine L.C."/>
        </authorList>
    </citation>
    <scope>NUCLEOTIDE SEQUENCE</scope>
</reference>
<sequence length="152" mass="16802">MRVLSKNFFRSNPTASLHSDSDLEDPGSCDVYDPKNLPPFDERIHNKIASKESANSLRSLERYSGLRLQTHTDEDDNPPHCLKTPVIQNGQLAHSPELLDAIYEDMSDVEGPTGPISDPSLERGTGLQDARPPSLLVPPSIDGQLDSKYAHR</sequence>